<proteinExistence type="predicted"/>
<name>A0A9Y1BQW3_9ARCH</name>
<protein>
    <submittedName>
        <fullName evidence="1">Uncharacterized protein</fullName>
    </submittedName>
</protein>
<dbReference type="Proteomes" id="UP001200513">
    <property type="component" value="Chromosome"/>
</dbReference>
<reference evidence="1" key="1">
    <citation type="journal article" date="2022" name="Nat. Microbiol.">
        <title>Unique mobile elements and scalable gene flow at the prokaryote-eukaryote boundary revealed by circularized Asgard archaea genomes.</title>
        <authorList>
            <person name="Wu F."/>
            <person name="Speth D.R."/>
            <person name="Philosof A."/>
            <person name="Cremiere A."/>
            <person name="Narayanan A."/>
            <person name="Barco R.A."/>
            <person name="Connon S.A."/>
            <person name="Amend J.P."/>
            <person name="Antoshechkin I.A."/>
            <person name="Orphan V.J."/>
        </authorList>
    </citation>
    <scope>NUCLEOTIDE SEQUENCE</scope>
    <source>
        <strain evidence="1">PR6</strain>
    </source>
</reference>
<gene>
    <name evidence="1" type="ORF">K9W46_09985</name>
</gene>
<dbReference type="EMBL" id="CP084167">
    <property type="protein sequence ID" value="UJG42709.1"/>
    <property type="molecule type" value="Genomic_DNA"/>
</dbReference>
<evidence type="ECO:0000313" key="1">
    <source>
        <dbReference type="EMBL" id="UJG42709.1"/>
    </source>
</evidence>
<organism evidence="1">
    <name type="scientific">Candidatus Heimdallarchaeum endolithica</name>
    <dbReference type="NCBI Taxonomy" id="2876572"/>
    <lineage>
        <taxon>Archaea</taxon>
        <taxon>Promethearchaeati</taxon>
        <taxon>Candidatus Heimdallarchaeota</taxon>
        <taxon>Candidatus Heimdallarchaeia (ex Rinke et al. 2021) (nom. nud.)</taxon>
        <taxon>Candidatus Heimdallarchaeales</taxon>
        <taxon>Candidatus Heimdallarchaeaceae</taxon>
        <taxon>Candidatus Heimdallarchaeum</taxon>
    </lineage>
</organism>
<sequence length="302" mass="35366">MPLDDKTKDEIIKSFNSFSIVQEHKILEKMRKCSFTEEEIENIIKTNIKEDISLEQKNRTINYLLNTFSPSVSRFYYEGIDDRSGIESKKIREIDFRFNFNIFKKLETSVINSQIFFAGDIKNNDEYLWVFSSIKENFGFFPIYFENADNEQLLKHFPIIWNKKLPLPFTVVENMIPLHKNGKRIAKKEKKKEQRPRDFCNQVTSGIDGLILTIQRYANIGGINTKNLIVPLLILSNKPILISKIPPRKEDVKETEALIYLFQPNFTPTTTSRWLIPILVVHQDSLLDVIKKLTVIFTIELI</sequence>
<accession>A0A9Y1BQW3</accession>
<dbReference type="AlphaFoldDB" id="A0A9Y1BQW3"/>